<accession>A0A8E2FDW9</accession>
<evidence type="ECO:0000313" key="3">
    <source>
        <dbReference type="Proteomes" id="UP000250140"/>
    </source>
</evidence>
<name>A0A8E2FDW9_9PEZI</name>
<evidence type="ECO:0000259" key="1">
    <source>
        <dbReference type="PROSITE" id="PS51184"/>
    </source>
</evidence>
<dbReference type="EMBL" id="KV748458">
    <property type="protein sequence ID" value="OCL15342.1"/>
    <property type="molecule type" value="Genomic_DNA"/>
</dbReference>
<evidence type="ECO:0000313" key="2">
    <source>
        <dbReference type="EMBL" id="OCL15342.1"/>
    </source>
</evidence>
<dbReference type="Proteomes" id="UP000250140">
    <property type="component" value="Unassembled WGS sequence"/>
</dbReference>
<feature type="domain" description="JmjC" evidence="1">
    <location>
        <begin position="144"/>
        <end position="315"/>
    </location>
</feature>
<protein>
    <recommendedName>
        <fullName evidence="1">JmjC domain-containing protein</fullName>
    </recommendedName>
</protein>
<dbReference type="OrthoDB" id="3860121at2759"/>
<dbReference type="AlphaFoldDB" id="A0A8E2FDW9"/>
<gene>
    <name evidence="2" type="ORF">AOQ84DRAFT_35962</name>
</gene>
<proteinExistence type="predicted"/>
<sequence length="380" mass="43332">MANDHFRKRVLAQLEKKIDNRSPTTWGSLNNKVMHRLLSRAIPPVISGSNNGLEAYYLTGQEAENKLDFHATNLHGPIITHHQQQFEWDKRKGRPIGQLFRRMGNLNRTVSVQKPSLSLENDSFITMPLYDVQDKFLTNMVSEDPLNVLDLCNPLPRSILPKFLTGEDCQLLSEVRYSVLGGDTAERCVATAAKWNKWRDDEDWVLVAQGGAQTLTHEDGLGKATWLTVQEGQLGLGWISHPTEEERRDWGASPNTFQGGRLRYVVLHPGQTIYFEAGTIHFVFRAVEYQTAIVGGHILRWSRVVSFMEVVLHQLQFPDATNEEILPSARVYVETVARLISDRKTSGRSEELGGEESIARFFLLKEKFDKILKRRRKRAV</sequence>
<reference evidence="2 3" key="1">
    <citation type="journal article" date="2016" name="Nat. Commun.">
        <title>Ectomycorrhizal ecology is imprinted in the genome of the dominant symbiotic fungus Cenococcum geophilum.</title>
        <authorList>
            <consortium name="DOE Joint Genome Institute"/>
            <person name="Peter M."/>
            <person name="Kohler A."/>
            <person name="Ohm R.A."/>
            <person name="Kuo A."/>
            <person name="Krutzmann J."/>
            <person name="Morin E."/>
            <person name="Arend M."/>
            <person name="Barry K.W."/>
            <person name="Binder M."/>
            <person name="Choi C."/>
            <person name="Clum A."/>
            <person name="Copeland A."/>
            <person name="Grisel N."/>
            <person name="Haridas S."/>
            <person name="Kipfer T."/>
            <person name="LaButti K."/>
            <person name="Lindquist E."/>
            <person name="Lipzen A."/>
            <person name="Maire R."/>
            <person name="Meier B."/>
            <person name="Mihaltcheva S."/>
            <person name="Molinier V."/>
            <person name="Murat C."/>
            <person name="Poggeler S."/>
            <person name="Quandt C.A."/>
            <person name="Sperisen C."/>
            <person name="Tritt A."/>
            <person name="Tisserant E."/>
            <person name="Crous P.W."/>
            <person name="Henrissat B."/>
            <person name="Nehls U."/>
            <person name="Egli S."/>
            <person name="Spatafora J.W."/>
            <person name="Grigoriev I.V."/>
            <person name="Martin F.M."/>
        </authorList>
    </citation>
    <scope>NUCLEOTIDE SEQUENCE [LARGE SCALE GENOMIC DNA]</scope>
    <source>
        <strain evidence="2 3">CBS 207.34</strain>
    </source>
</reference>
<dbReference type="SUPFAM" id="SSF51197">
    <property type="entry name" value="Clavaminate synthase-like"/>
    <property type="match status" value="1"/>
</dbReference>
<keyword evidence="3" id="KW-1185">Reference proteome</keyword>
<dbReference type="PROSITE" id="PS51184">
    <property type="entry name" value="JMJC"/>
    <property type="match status" value="1"/>
</dbReference>
<organism evidence="2 3">
    <name type="scientific">Glonium stellatum</name>
    <dbReference type="NCBI Taxonomy" id="574774"/>
    <lineage>
        <taxon>Eukaryota</taxon>
        <taxon>Fungi</taxon>
        <taxon>Dikarya</taxon>
        <taxon>Ascomycota</taxon>
        <taxon>Pezizomycotina</taxon>
        <taxon>Dothideomycetes</taxon>
        <taxon>Pleosporomycetidae</taxon>
        <taxon>Gloniales</taxon>
        <taxon>Gloniaceae</taxon>
        <taxon>Glonium</taxon>
    </lineage>
</organism>
<dbReference type="InterPro" id="IPR003347">
    <property type="entry name" value="JmjC_dom"/>
</dbReference>